<protein>
    <submittedName>
        <fullName evidence="2">Zinc finger MYM-type protein 1-like</fullName>
    </submittedName>
</protein>
<dbReference type="Proteomes" id="UP000478052">
    <property type="component" value="Unassembled WGS sequence"/>
</dbReference>
<dbReference type="InterPro" id="IPR008906">
    <property type="entry name" value="HATC_C_dom"/>
</dbReference>
<dbReference type="EMBL" id="VUJU01009199">
    <property type="protein sequence ID" value="KAF0721402.1"/>
    <property type="molecule type" value="Genomic_DNA"/>
</dbReference>
<dbReference type="InterPro" id="IPR025398">
    <property type="entry name" value="DUF4371"/>
</dbReference>
<organism evidence="2 3">
    <name type="scientific">Aphis craccivora</name>
    <name type="common">Cowpea aphid</name>
    <dbReference type="NCBI Taxonomy" id="307492"/>
    <lineage>
        <taxon>Eukaryota</taxon>
        <taxon>Metazoa</taxon>
        <taxon>Ecdysozoa</taxon>
        <taxon>Arthropoda</taxon>
        <taxon>Hexapoda</taxon>
        <taxon>Insecta</taxon>
        <taxon>Pterygota</taxon>
        <taxon>Neoptera</taxon>
        <taxon>Paraneoptera</taxon>
        <taxon>Hemiptera</taxon>
        <taxon>Sternorrhyncha</taxon>
        <taxon>Aphidomorpha</taxon>
        <taxon>Aphidoidea</taxon>
        <taxon>Aphididae</taxon>
        <taxon>Aphidini</taxon>
        <taxon>Aphis</taxon>
        <taxon>Aphis</taxon>
    </lineage>
</organism>
<keyword evidence="3" id="KW-1185">Reference proteome</keyword>
<dbReference type="PANTHER" id="PTHR45749:SF37">
    <property type="entry name" value="OS05G0311600 PROTEIN"/>
    <property type="match status" value="1"/>
</dbReference>
<name>A0A6G0W3B2_APHCR</name>
<feature type="domain" description="TTF-type" evidence="1">
    <location>
        <begin position="74"/>
        <end position="156"/>
    </location>
</feature>
<sequence length="473" mass="53631">IINIKNKSNSTYTSNTLVNKNGKDHESNVTVEAIEPVETETSATTSETLYNLGDLNSGPVQPKTKFPLTKFGVQKRGFNGSYYKKHEWVEYSISRDAIFCFACRIFGTDSVEPSLTLTGFKNWKKAKTYVLFSKHVPDFAEKFKNTTNYTSHPIQEQLISLCAISVRDTITQEIGDGIFGVMCDEARCYKEEQMALCVRYTKNLNIHERFLGFIDCSIKQYAQALSQHILDYFKVCNLSDKAQIIGQSYDGASVMAGKYNGVQAKIQNKYSCAVYTHCMAHRVNLVVVDMCKFVKTVNQAIIHVLQEEIENDNDKDVNEAIDSKRKRKEPNNLNDFIVTTTTSAIYELGPVESTESVKDYYRTNIYYKILDSIIENLKKIISPESLSLAVSVDKFMQLNYEGSLDLLDINKLNIKSEMTVARNCINKINNDLNINDLKTTIKKEMFPNIYKMLQVALTLPVSSATCERSFSAM</sequence>
<evidence type="ECO:0000313" key="2">
    <source>
        <dbReference type="EMBL" id="KAF0721402.1"/>
    </source>
</evidence>
<evidence type="ECO:0000313" key="3">
    <source>
        <dbReference type="Proteomes" id="UP000478052"/>
    </source>
</evidence>
<reference evidence="2 3" key="1">
    <citation type="submission" date="2019-08" db="EMBL/GenBank/DDBJ databases">
        <title>Whole genome of Aphis craccivora.</title>
        <authorList>
            <person name="Voronova N.V."/>
            <person name="Shulinski R.S."/>
            <person name="Bandarenka Y.V."/>
            <person name="Zhorov D.G."/>
            <person name="Warner D."/>
        </authorList>
    </citation>
    <scope>NUCLEOTIDE SEQUENCE [LARGE SCALE GENOMIC DNA]</scope>
    <source>
        <strain evidence="2">180601</strain>
        <tissue evidence="2">Whole Body</tissue>
    </source>
</reference>
<comment type="caution">
    <text evidence="2">The sequence shown here is derived from an EMBL/GenBank/DDBJ whole genome shotgun (WGS) entry which is preliminary data.</text>
</comment>
<dbReference type="OrthoDB" id="6617140at2759"/>
<dbReference type="Pfam" id="PF05699">
    <property type="entry name" value="Dimer_Tnp_hAT"/>
    <property type="match status" value="1"/>
</dbReference>
<gene>
    <name evidence="2" type="ORF">FWK35_00032149</name>
</gene>
<dbReference type="InterPro" id="IPR012337">
    <property type="entry name" value="RNaseH-like_sf"/>
</dbReference>
<dbReference type="InterPro" id="IPR006580">
    <property type="entry name" value="Znf_TTF"/>
</dbReference>
<feature type="non-terminal residue" evidence="2">
    <location>
        <position position="473"/>
    </location>
</feature>
<dbReference type="SUPFAM" id="SSF53098">
    <property type="entry name" value="Ribonuclease H-like"/>
    <property type="match status" value="1"/>
</dbReference>
<proteinExistence type="predicted"/>
<feature type="non-terminal residue" evidence="2">
    <location>
        <position position="1"/>
    </location>
</feature>
<dbReference type="AlphaFoldDB" id="A0A6G0W3B2"/>
<evidence type="ECO:0000259" key="1">
    <source>
        <dbReference type="SMART" id="SM00597"/>
    </source>
</evidence>
<dbReference type="PANTHER" id="PTHR45749">
    <property type="match status" value="1"/>
</dbReference>
<dbReference type="Pfam" id="PF14291">
    <property type="entry name" value="DUF4371"/>
    <property type="match status" value="1"/>
</dbReference>
<accession>A0A6G0W3B2</accession>
<dbReference type="GO" id="GO:0046983">
    <property type="term" value="F:protein dimerization activity"/>
    <property type="evidence" value="ECO:0007669"/>
    <property type="project" value="InterPro"/>
</dbReference>
<dbReference type="SMART" id="SM00597">
    <property type="entry name" value="ZnF_TTF"/>
    <property type="match status" value="1"/>
</dbReference>